<dbReference type="InterPro" id="IPR003675">
    <property type="entry name" value="Rce1/LyrA-like_dom"/>
</dbReference>
<keyword evidence="3" id="KW-0645">Protease</keyword>
<keyword evidence="1" id="KW-0812">Transmembrane</keyword>
<evidence type="ECO:0000256" key="1">
    <source>
        <dbReference type="SAM" id="Phobius"/>
    </source>
</evidence>
<feature type="transmembrane region" description="Helical" evidence="1">
    <location>
        <begin position="225"/>
        <end position="242"/>
    </location>
</feature>
<dbReference type="GO" id="GO:0004175">
    <property type="term" value="F:endopeptidase activity"/>
    <property type="evidence" value="ECO:0007669"/>
    <property type="project" value="UniProtKB-ARBA"/>
</dbReference>
<feature type="domain" description="CAAX prenyl protease 2/Lysostaphin resistance protein A-like" evidence="2">
    <location>
        <begin position="169"/>
        <end position="261"/>
    </location>
</feature>
<evidence type="ECO:0000313" key="3">
    <source>
        <dbReference type="EMBL" id="NDU43544.1"/>
    </source>
</evidence>
<dbReference type="GO" id="GO:0080120">
    <property type="term" value="P:CAAX-box protein maturation"/>
    <property type="evidence" value="ECO:0007669"/>
    <property type="project" value="UniProtKB-ARBA"/>
</dbReference>
<dbReference type="PANTHER" id="PTHR36435">
    <property type="entry name" value="SLR1288 PROTEIN"/>
    <property type="match status" value="1"/>
</dbReference>
<dbReference type="RefSeq" id="WP_163098729.1">
    <property type="nucleotide sequence ID" value="NZ_CP127523.1"/>
</dbReference>
<keyword evidence="1" id="KW-0472">Membrane</keyword>
<feature type="transmembrane region" description="Helical" evidence="1">
    <location>
        <begin position="201"/>
        <end position="219"/>
    </location>
</feature>
<accession>A0A845UI78</accession>
<dbReference type="EMBL" id="WNJL01000037">
    <property type="protein sequence ID" value="NDU43544.1"/>
    <property type="molecule type" value="Genomic_DNA"/>
</dbReference>
<protein>
    <submittedName>
        <fullName evidence="3">CPBP family intramembrane metalloprotease</fullName>
    </submittedName>
</protein>
<dbReference type="InterPro" id="IPR052710">
    <property type="entry name" value="CAAX_protease"/>
</dbReference>
<proteinExistence type="predicted"/>
<gene>
    <name evidence="3" type="ORF">GL267_13175</name>
</gene>
<feature type="transmembrane region" description="Helical" evidence="1">
    <location>
        <begin position="21"/>
        <end position="45"/>
    </location>
</feature>
<dbReference type="AlphaFoldDB" id="A0A845UI78"/>
<feature type="transmembrane region" description="Helical" evidence="1">
    <location>
        <begin position="77"/>
        <end position="99"/>
    </location>
</feature>
<keyword evidence="1" id="KW-1133">Transmembrane helix</keyword>
<dbReference type="PANTHER" id="PTHR36435:SF1">
    <property type="entry name" value="CAAX AMINO TERMINAL PROTEASE FAMILY PROTEIN"/>
    <property type="match status" value="1"/>
</dbReference>
<dbReference type="Pfam" id="PF02517">
    <property type="entry name" value="Rce1-like"/>
    <property type="match status" value="1"/>
</dbReference>
<reference evidence="3" key="1">
    <citation type="submission" date="2019-11" db="EMBL/GenBank/DDBJ databases">
        <title>Acidithiobacillus ferrianus sp. nov.: a facultatively anaerobic and extremely acidophilic chemolithoautotroph.</title>
        <authorList>
            <person name="Norris P.R."/>
            <person name="Falagan C."/>
            <person name="Moya-Beltran A."/>
            <person name="Castro M."/>
            <person name="Quatrini R."/>
            <person name="Johnson D.B."/>
        </authorList>
    </citation>
    <scope>NUCLEOTIDE SEQUENCE [LARGE SCALE GENOMIC DNA]</scope>
    <source>
        <strain evidence="3">MG</strain>
    </source>
</reference>
<organism evidence="3">
    <name type="scientific">Acidithiobacillus ferrianus</name>
    <dbReference type="NCBI Taxonomy" id="2678518"/>
    <lineage>
        <taxon>Bacteria</taxon>
        <taxon>Pseudomonadati</taxon>
        <taxon>Pseudomonadota</taxon>
        <taxon>Acidithiobacillia</taxon>
        <taxon>Acidithiobacillales</taxon>
        <taxon>Acidithiobacillaceae</taxon>
        <taxon>Acidithiobacillus</taxon>
    </lineage>
</organism>
<feature type="transmembrane region" description="Helical" evidence="1">
    <location>
        <begin position="125"/>
        <end position="148"/>
    </location>
</feature>
<feature type="transmembrane region" description="Helical" evidence="1">
    <location>
        <begin position="168"/>
        <end position="189"/>
    </location>
</feature>
<evidence type="ECO:0000259" key="2">
    <source>
        <dbReference type="Pfam" id="PF02517"/>
    </source>
</evidence>
<dbReference type="GO" id="GO:0006508">
    <property type="term" value="P:proteolysis"/>
    <property type="evidence" value="ECO:0007669"/>
    <property type="project" value="UniProtKB-KW"/>
</dbReference>
<feature type="transmembrane region" description="Helical" evidence="1">
    <location>
        <begin position="249"/>
        <end position="272"/>
    </location>
</feature>
<name>A0A845UI78_9PROT</name>
<keyword evidence="3" id="KW-0378">Hydrolase</keyword>
<keyword evidence="3" id="KW-0482">Metalloprotease</keyword>
<comment type="caution">
    <text evidence="3">The sequence shown here is derived from an EMBL/GenBank/DDBJ whole genome shotgun (WGS) entry which is preliminary data.</text>
</comment>
<sequence length="273" mass="29574">MKHIAETQCAHAKSFGVKEALVAMIGFILVQAVIIGVIFVLWGFYVGLHAGLVAAQKHVPVNTILPQMMMTVENPGLGFRVGAGVIAYVLAALMVTWYVRCHAGDRLRSGDLSGLAWGPATSGWAYGWAVLLGLLLLLFVVFLLSVVPPTHLTVQQQGIFAGFDRPGWTRWVIILMAAVVAPVVEEFIFRGAGFAGLVGRVGPLGAGMIVTFIFMFAHAVSKMHYPLGFLFVALLSAGTLWLRIHYRSIWPGITMHALYNFCLIAAVGATHFL</sequence>
<dbReference type="GO" id="GO:0008237">
    <property type="term" value="F:metallopeptidase activity"/>
    <property type="evidence" value="ECO:0007669"/>
    <property type="project" value="UniProtKB-KW"/>
</dbReference>